<dbReference type="InterPro" id="IPR004821">
    <property type="entry name" value="Cyt_trans-like"/>
</dbReference>
<dbReference type="GO" id="GO:0004140">
    <property type="term" value="F:dephospho-CoA kinase activity"/>
    <property type="evidence" value="ECO:0007669"/>
    <property type="project" value="TreeGrafter"/>
</dbReference>
<comment type="caution">
    <text evidence="3">The sequence shown here is derived from an EMBL/GenBank/DDBJ whole genome shotgun (WGS) entry which is preliminary data.</text>
</comment>
<name>A0A9W9SD83_9EURO</name>
<accession>A0A9W9SD83</accession>
<dbReference type="Gene3D" id="3.40.50.620">
    <property type="entry name" value="HUPs"/>
    <property type="match status" value="1"/>
</dbReference>
<evidence type="ECO:0000313" key="3">
    <source>
        <dbReference type="EMBL" id="KAJ5373993.1"/>
    </source>
</evidence>
<keyword evidence="3" id="KW-0808">Transferase</keyword>
<evidence type="ECO:0000256" key="1">
    <source>
        <dbReference type="SAM" id="Phobius"/>
    </source>
</evidence>
<organism evidence="3 4">
    <name type="scientific">Penicillium concentricum</name>
    <dbReference type="NCBI Taxonomy" id="293559"/>
    <lineage>
        <taxon>Eukaryota</taxon>
        <taxon>Fungi</taxon>
        <taxon>Dikarya</taxon>
        <taxon>Ascomycota</taxon>
        <taxon>Pezizomycotina</taxon>
        <taxon>Eurotiomycetes</taxon>
        <taxon>Eurotiomycetidae</taxon>
        <taxon>Eurotiales</taxon>
        <taxon>Aspergillaceae</taxon>
        <taxon>Penicillium</taxon>
    </lineage>
</organism>
<dbReference type="GO" id="GO:0015937">
    <property type="term" value="P:coenzyme A biosynthetic process"/>
    <property type="evidence" value="ECO:0007669"/>
    <property type="project" value="TreeGrafter"/>
</dbReference>
<dbReference type="SUPFAM" id="SSF52374">
    <property type="entry name" value="Nucleotidylyl transferase"/>
    <property type="match status" value="1"/>
</dbReference>
<feature type="transmembrane region" description="Helical" evidence="1">
    <location>
        <begin position="104"/>
        <end position="125"/>
    </location>
</feature>
<evidence type="ECO:0000313" key="4">
    <source>
        <dbReference type="Proteomes" id="UP001147752"/>
    </source>
</evidence>
<dbReference type="PANTHER" id="PTHR10695">
    <property type="entry name" value="DEPHOSPHO-COA KINASE-RELATED"/>
    <property type="match status" value="1"/>
</dbReference>
<dbReference type="RefSeq" id="XP_056579979.1">
    <property type="nucleotide sequence ID" value="XM_056723729.1"/>
</dbReference>
<keyword evidence="1" id="KW-0472">Membrane</keyword>
<dbReference type="AlphaFoldDB" id="A0A9W9SD83"/>
<dbReference type="InterPro" id="IPR014729">
    <property type="entry name" value="Rossmann-like_a/b/a_fold"/>
</dbReference>
<sequence length="521" mass="56643">MRSRLKSKSAVYAGDAAMDLSWRMSSTVSRSRLVEEAGGMHQIGDVAGFEEAPTRGPCQPDIIPAYQVTWLAMASSSLSESGKVEDSGRCHPTRIADSAGYPSLFNPVLITVVIYSFTTCLPIPIHPRLYYFSPPPPAFSFTKVKDAFEPSLVDVFTKLSNALAGSNRTALLDIALAIPDLLSPSCQPRAKVFAPLQHYMTSVYTLVVAVCATQNIELDSPGGIDTRVVFIDASENTSAIQASDSSRFGPILDIQSLANSRRCWDYVFYLSNTTGQTLANCFTNSVGSQARDGTAASMQAITSQPDWAIPDRLLIPDDQHSFTPHYSVVVGGTFDHLHVGHKLLLTAVALVLEPLDREHEGRLTIGVTGDALLVNKKYAEFLESWEARWQSTAAFLTAIMDFSPGKKSPQIERAFAPVPNGKTVLVRIQPNLAFEFVEISDPFGPTITEENLGAIVVSKETHSGGAAVNEERVKKGWKGLAVFEVDVLQSGEASTTTDVEGFESKISSTDIRRRRVHLAKV</sequence>
<reference evidence="3" key="1">
    <citation type="submission" date="2022-12" db="EMBL/GenBank/DDBJ databases">
        <authorList>
            <person name="Petersen C."/>
        </authorList>
    </citation>
    <scope>NUCLEOTIDE SEQUENCE</scope>
    <source>
        <strain evidence="3">IBT 3081</strain>
    </source>
</reference>
<dbReference type="GO" id="GO:0016779">
    <property type="term" value="F:nucleotidyltransferase activity"/>
    <property type="evidence" value="ECO:0007669"/>
    <property type="project" value="UniProtKB-KW"/>
</dbReference>
<proteinExistence type="predicted"/>
<protein>
    <submittedName>
        <fullName evidence="3">Cytidylyltransferase</fullName>
    </submittedName>
</protein>
<dbReference type="EMBL" id="JAPZBT010000002">
    <property type="protein sequence ID" value="KAJ5373993.1"/>
    <property type="molecule type" value="Genomic_DNA"/>
</dbReference>
<reference evidence="3" key="2">
    <citation type="journal article" date="2023" name="IMA Fungus">
        <title>Comparative genomic study of the Penicillium genus elucidates a diverse pangenome and 15 lateral gene transfer events.</title>
        <authorList>
            <person name="Petersen C."/>
            <person name="Sorensen T."/>
            <person name="Nielsen M.R."/>
            <person name="Sondergaard T.E."/>
            <person name="Sorensen J.L."/>
            <person name="Fitzpatrick D.A."/>
            <person name="Frisvad J.C."/>
            <person name="Nielsen K.L."/>
        </authorList>
    </citation>
    <scope>NUCLEOTIDE SEQUENCE</scope>
    <source>
        <strain evidence="3">IBT 3081</strain>
    </source>
</reference>
<keyword evidence="1" id="KW-0812">Transmembrane</keyword>
<gene>
    <name evidence="3" type="ORF">N7517_005999</name>
</gene>
<evidence type="ECO:0000259" key="2">
    <source>
        <dbReference type="Pfam" id="PF01467"/>
    </source>
</evidence>
<keyword evidence="1" id="KW-1133">Transmembrane helix</keyword>
<dbReference type="Proteomes" id="UP001147752">
    <property type="component" value="Unassembled WGS sequence"/>
</dbReference>
<dbReference type="OrthoDB" id="330671at2759"/>
<dbReference type="Pfam" id="PF01467">
    <property type="entry name" value="CTP_transf_like"/>
    <property type="match status" value="1"/>
</dbReference>
<dbReference type="PANTHER" id="PTHR10695:SF46">
    <property type="entry name" value="BIFUNCTIONAL COENZYME A SYNTHASE-RELATED"/>
    <property type="match status" value="1"/>
</dbReference>
<feature type="domain" description="Cytidyltransferase-like" evidence="2">
    <location>
        <begin position="329"/>
        <end position="514"/>
    </location>
</feature>
<keyword evidence="4" id="KW-1185">Reference proteome</keyword>
<dbReference type="GeneID" id="81462912"/>
<keyword evidence="3" id="KW-0548">Nucleotidyltransferase</keyword>